<protein>
    <submittedName>
        <fullName evidence="1">Uncharacterized protein</fullName>
    </submittedName>
</protein>
<organism evidence="1 2">
    <name type="scientific">Paenibacillus silvae</name>
    <dbReference type="NCBI Taxonomy" id="1325358"/>
    <lineage>
        <taxon>Bacteria</taxon>
        <taxon>Bacillati</taxon>
        <taxon>Bacillota</taxon>
        <taxon>Bacilli</taxon>
        <taxon>Bacillales</taxon>
        <taxon>Paenibacillaceae</taxon>
        <taxon>Paenibacillus</taxon>
    </lineage>
</organism>
<sequence length="110" mass="13511">MKPIQFIKNLIKEYRYKRYEEEYYNLSEQEQSYWTLDTYQMQREAIDVFFRYPSPCAMLTLALLDRARQPQWTVLMKVMDTKMRHKHKPQSFALETMYSEMFDEIMAPSV</sequence>
<dbReference type="RefSeq" id="WP_111271498.1">
    <property type="nucleotide sequence ID" value="NZ_QKWW01000048.1"/>
</dbReference>
<dbReference type="Proteomes" id="UP000249204">
    <property type="component" value="Unassembled WGS sequence"/>
</dbReference>
<dbReference type="AlphaFoldDB" id="A0A2W6NEF6"/>
<evidence type="ECO:0000313" key="1">
    <source>
        <dbReference type="EMBL" id="PZT54342.1"/>
    </source>
</evidence>
<proteinExistence type="predicted"/>
<name>A0A2W6NEF6_9BACL</name>
<gene>
    <name evidence="1" type="ORF">DN757_17590</name>
</gene>
<evidence type="ECO:0000313" key="2">
    <source>
        <dbReference type="Proteomes" id="UP000249204"/>
    </source>
</evidence>
<reference evidence="1 2" key="1">
    <citation type="submission" date="2018-06" db="EMBL/GenBank/DDBJ databases">
        <title>Isolation of heavy metals resistant Paenibacillus silvae NC2 from Gold-Copper mine in ZiJin, China.</title>
        <authorList>
            <person name="Xu J."/>
            <person name="Mazhar H.S."/>
            <person name="Rensing C."/>
        </authorList>
    </citation>
    <scope>NUCLEOTIDE SEQUENCE [LARGE SCALE GENOMIC DNA]</scope>
    <source>
        <strain evidence="1 2">NC2</strain>
    </source>
</reference>
<comment type="caution">
    <text evidence="1">The sequence shown here is derived from an EMBL/GenBank/DDBJ whole genome shotgun (WGS) entry which is preliminary data.</text>
</comment>
<dbReference type="EMBL" id="QKWW01000048">
    <property type="protein sequence ID" value="PZT54342.1"/>
    <property type="molecule type" value="Genomic_DNA"/>
</dbReference>
<accession>A0A2W6NEF6</accession>